<dbReference type="Proteomes" id="UP001443914">
    <property type="component" value="Unassembled WGS sequence"/>
</dbReference>
<feature type="domain" description="SHSP" evidence="4">
    <location>
        <begin position="75"/>
        <end position="179"/>
    </location>
</feature>
<reference evidence="5" key="1">
    <citation type="submission" date="2024-03" db="EMBL/GenBank/DDBJ databases">
        <title>WGS assembly of Saponaria officinalis var. Norfolk2.</title>
        <authorList>
            <person name="Jenkins J."/>
            <person name="Shu S."/>
            <person name="Grimwood J."/>
            <person name="Barry K."/>
            <person name="Goodstein D."/>
            <person name="Schmutz J."/>
            <person name="Leebens-Mack J."/>
            <person name="Osbourn A."/>
        </authorList>
    </citation>
    <scope>NUCLEOTIDE SEQUENCE [LARGE SCALE GENOMIC DNA]</scope>
    <source>
        <strain evidence="5">JIC</strain>
    </source>
</reference>
<evidence type="ECO:0000259" key="4">
    <source>
        <dbReference type="PROSITE" id="PS01031"/>
    </source>
</evidence>
<dbReference type="GO" id="GO:0009408">
    <property type="term" value="P:response to heat"/>
    <property type="evidence" value="ECO:0007669"/>
    <property type="project" value="InterPro"/>
</dbReference>
<dbReference type="Pfam" id="PF00011">
    <property type="entry name" value="HSP20"/>
    <property type="match status" value="1"/>
</dbReference>
<dbReference type="SUPFAM" id="SSF49764">
    <property type="entry name" value="HSP20-like chaperones"/>
    <property type="match status" value="1"/>
</dbReference>
<dbReference type="AlphaFoldDB" id="A0AAW1H8I8"/>
<dbReference type="Gene3D" id="2.60.40.790">
    <property type="match status" value="1"/>
</dbReference>
<evidence type="ECO:0000256" key="1">
    <source>
        <dbReference type="ARBA" id="ARBA00023016"/>
    </source>
</evidence>
<dbReference type="InterPro" id="IPR008978">
    <property type="entry name" value="HSP20-like_chaperone"/>
</dbReference>
<name>A0AAW1H8I8_SAPOF</name>
<evidence type="ECO:0000256" key="2">
    <source>
        <dbReference type="PROSITE-ProRule" id="PRU00285"/>
    </source>
</evidence>
<proteinExistence type="inferred from homology"/>
<evidence type="ECO:0000313" key="5">
    <source>
        <dbReference type="EMBL" id="KAK9672369.1"/>
    </source>
</evidence>
<evidence type="ECO:0000256" key="3">
    <source>
        <dbReference type="RuleBase" id="RU003616"/>
    </source>
</evidence>
<accession>A0AAW1H8I8</accession>
<dbReference type="InterPro" id="IPR002068">
    <property type="entry name" value="A-crystallin/Hsp20_dom"/>
</dbReference>
<gene>
    <name evidence="5" type="ORF">RND81_12G096200</name>
</gene>
<dbReference type="CDD" id="cd06464">
    <property type="entry name" value="ACD_sHsps-like"/>
    <property type="match status" value="1"/>
</dbReference>
<dbReference type="PROSITE" id="PS01031">
    <property type="entry name" value="SHSP"/>
    <property type="match status" value="1"/>
</dbReference>
<keyword evidence="1" id="KW-0346">Stress response</keyword>
<protein>
    <recommendedName>
        <fullName evidence="4">SHSP domain-containing protein</fullName>
    </recommendedName>
</protein>
<evidence type="ECO:0000313" key="6">
    <source>
        <dbReference type="Proteomes" id="UP001443914"/>
    </source>
</evidence>
<dbReference type="InterPro" id="IPR044587">
    <property type="entry name" value="HSP21-like"/>
</dbReference>
<comment type="caution">
    <text evidence="5">The sequence shown here is derived from an EMBL/GenBank/DDBJ whole genome shotgun (WGS) entry which is preliminary data.</text>
</comment>
<dbReference type="PANTHER" id="PTHR46733">
    <property type="entry name" value="26.5 KDA HEAT SHOCK PROTEIN, MITOCHONDRIAL"/>
    <property type="match status" value="1"/>
</dbReference>
<dbReference type="PANTHER" id="PTHR46733:SF4">
    <property type="entry name" value="HEAT SHOCK PROTEIN 21, CHLOROPLASTIC"/>
    <property type="match status" value="1"/>
</dbReference>
<dbReference type="EMBL" id="JBDFQZ010000012">
    <property type="protein sequence ID" value="KAK9672369.1"/>
    <property type="molecule type" value="Genomic_DNA"/>
</dbReference>
<organism evidence="5 6">
    <name type="scientific">Saponaria officinalis</name>
    <name type="common">Common soapwort</name>
    <name type="synonym">Lychnis saponaria</name>
    <dbReference type="NCBI Taxonomy" id="3572"/>
    <lineage>
        <taxon>Eukaryota</taxon>
        <taxon>Viridiplantae</taxon>
        <taxon>Streptophyta</taxon>
        <taxon>Embryophyta</taxon>
        <taxon>Tracheophyta</taxon>
        <taxon>Spermatophyta</taxon>
        <taxon>Magnoliopsida</taxon>
        <taxon>eudicotyledons</taxon>
        <taxon>Gunneridae</taxon>
        <taxon>Pentapetalae</taxon>
        <taxon>Caryophyllales</taxon>
        <taxon>Caryophyllaceae</taxon>
        <taxon>Caryophylleae</taxon>
        <taxon>Saponaria</taxon>
    </lineage>
</organism>
<keyword evidence="6" id="KW-1185">Reference proteome</keyword>
<comment type="similarity">
    <text evidence="2 3">Belongs to the small heat shock protein (HSP20) family.</text>
</comment>
<sequence length="181" mass="20775">MESVALSLTASPLVLRTTPSSMARAVGLSREIIVSNDNNLRRSVVIRAQRYDGEPRREPVAKPLDTQRIKAFFETSRHEPTMPWKMEEKEDYNEMWLKMPGVGVKDINVYVKDNKLYIQESNDISPFRRMMIQPFDSIQLPSDCKKEDIVAKLGNGILYIYVPKASKPDLAYDIPVQNVSW</sequence>